<evidence type="ECO:0000313" key="3">
    <source>
        <dbReference type="EMBL" id="CEA13526.1"/>
    </source>
</evidence>
<evidence type="ECO:0000313" key="6">
    <source>
        <dbReference type="Proteomes" id="UP000062768"/>
    </source>
</evidence>
<name>A0A089ZI00_METFO</name>
<keyword evidence="6" id="KW-1185">Reference proteome</keyword>
<evidence type="ECO:0000313" key="2">
    <source>
        <dbReference type="EMBL" id="AIS33055.1"/>
    </source>
</evidence>
<keyword evidence="1" id="KW-1133">Transmembrane helix</keyword>
<evidence type="ECO:0000313" key="4">
    <source>
        <dbReference type="EMBL" id="CEL25904.1"/>
    </source>
</evidence>
<sequence>MGLSMEYSWIILGTMIGGFILVSLMTQVLNRNPAE</sequence>
<feature type="transmembrane region" description="Helical" evidence="1">
    <location>
        <begin position="7"/>
        <end position="29"/>
    </location>
</feature>
<dbReference type="EMBL" id="LN515531">
    <property type="protein sequence ID" value="CEA13526.1"/>
    <property type="molecule type" value="Genomic_DNA"/>
</dbReference>
<dbReference type="KEGG" id="mfc:BRM9_2255"/>
<dbReference type="AlphaFoldDB" id="A0A089ZI00"/>
<accession>A0A089ZI00</accession>
<keyword evidence="1" id="KW-0812">Transmembrane</keyword>
<proteinExistence type="predicted"/>
<keyword evidence="1" id="KW-0472">Membrane</keyword>
<dbReference type="EMBL" id="CP006933">
    <property type="protein sequence ID" value="AIS33055.1"/>
    <property type="molecule type" value="Genomic_DNA"/>
</dbReference>
<reference evidence="4" key="2">
    <citation type="submission" date="2014-09" db="EMBL/GenBank/DDBJ databases">
        <authorList>
            <person name="Bishop-Lilly K.A."/>
            <person name="Broomall S.M."/>
            <person name="Chain P.S."/>
            <person name="Chertkov O."/>
            <person name="Coyne S.R."/>
            <person name="Daligault H.E."/>
            <person name="Davenport K.W."/>
            <person name="Erkkila T."/>
            <person name="Frey K.G."/>
            <person name="Gibbons H.S."/>
            <person name="Gu W."/>
            <person name="Jaissle J."/>
            <person name="Johnson S.L."/>
            <person name="Koroleva G.I."/>
            <person name="Ladner J.T."/>
            <person name="Lo C.-C."/>
            <person name="Minogue T.D."/>
            <person name="Munk C."/>
            <person name="Palacios G.F."/>
            <person name="Redden C.L."/>
            <person name="Rosenzweig C.N."/>
            <person name="Scholz M.B."/>
            <person name="Teshima H."/>
            <person name="Xu Y."/>
        </authorList>
    </citation>
    <scope>NUCLEOTIDE SEQUENCE</scope>
    <source>
        <strain evidence="4">Mb9</strain>
    </source>
</reference>
<dbReference type="Proteomes" id="UP000062768">
    <property type="component" value="Chromosome I"/>
</dbReference>
<dbReference type="EMBL" id="LN734822">
    <property type="protein sequence ID" value="CEL25904.1"/>
    <property type="molecule type" value="Genomic_DNA"/>
</dbReference>
<dbReference type="Proteomes" id="UP000029661">
    <property type="component" value="Chromosome"/>
</dbReference>
<reference evidence="2" key="1">
    <citation type="submission" date="2013-12" db="EMBL/GenBank/DDBJ databases">
        <title>The complete genome sequence of Methanobacterium sp. BRM9.</title>
        <authorList>
            <consortium name="Pastoral Greenhouse Gas Research Consortium"/>
            <person name="Kelly W.J."/>
            <person name="Leahy S.C."/>
            <person name="Perry R."/>
            <person name="Li D."/>
            <person name="Altermann E."/>
            <person name="Lambie S.C."/>
            <person name="Attwood G.T."/>
        </authorList>
    </citation>
    <scope>NUCLEOTIDE SEQUENCE [LARGE SCALE GENOMIC DNA]</scope>
    <source>
        <strain evidence="2">BRM9</strain>
    </source>
</reference>
<evidence type="ECO:0000256" key="1">
    <source>
        <dbReference type="SAM" id="Phobius"/>
    </source>
</evidence>
<evidence type="ECO:0000313" key="5">
    <source>
        <dbReference type="Proteomes" id="UP000029661"/>
    </source>
</evidence>
<gene>
    <name evidence="2" type="ORF">BRM9_2255</name>
    <name evidence="3" type="ORF">DSM1535_1189</name>
    <name evidence="4" type="ORF">MB9_2293</name>
</gene>
<dbReference type="PATRIC" id="fig|2162.10.peg.2363"/>
<organism evidence="2 5">
    <name type="scientific">Methanobacterium formicicum</name>
    <dbReference type="NCBI Taxonomy" id="2162"/>
    <lineage>
        <taxon>Archaea</taxon>
        <taxon>Methanobacteriati</taxon>
        <taxon>Methanobacteriota</taxon>
        <taxon>Methanomada group</taxon>
        <taxon>Methanobacteria</taxon>
        <taxon>Methanobacteriales</taxon>
        <taxon>Methanobacteriaceae</taxon>
        <taxon>Methanobacterium</taxon>
    </lineage>
</organism>
<protein>
    <submittedName>
        <fullName evidence="3">Putative membrane protein</fullName>
    </submittedName>
</protein>
<dbReference type="KEGG" id="mfi:DSM1535_1189"/>